<organism evidence="2 3">
    <name type="scientific">Acipenser ruthenus</name>
    <name type="common">Sterlet sturgeon</name>
    <dbReference type="NCBI Taxonomy" id="7906"/>
    <lineage>
        <taxon>Eukaryota</taxon>
        <taxon>Metazoa</taxon>
        <taxon>Chordata</taxon>
        <taxon>Craniata</taxon>
        <taxon>Vertebrata</taxon>
        <taxon>Euteleostomi</taxon>
        <taxon>Actinopterygii</taxon>
        <taxon>Chondrostei</taxon>
        <taxon>Acipenseriformes</taxon>
        <taxon>Acipenseridae</taxon>
        <taxon>Acipenser</taxon>
    </lineage>
</organism>
<protein>
    <submittedName>
        <fullName evidence="2">Uncharacterized protein</fullName>
    </submittedName>
</protein>
<gene>
    <name evidence="2" type="ORF">EOD39_16977</name>
</gene>
<feature type="chain" id="PRO_5019331476" evidence="1">
    <location>
        <begin position="28"/>
        <end position="153"/>
    </location>
</feature>
<reference evidence="2 3" key="1">
    <citation type="submission" date="2019-01" db="EMBL/GenBank/DDBJ databases">
        <title>Draft Genome and Complete Hox-Cluster Characterization of the Sterlet Sturgeon (Acipenser ruthenus).</title>
        <authorList>
            <person name="Wei Q."/>
        </authorList>
    </citation>
    <scope>NUCLEOTIDE SEQUENCE [LARGE SCALE GENOMIC DNA]</scope>
    <source>
        <strain evidence="2">WHYD16114868_AA</strain>
        <tissue evidence="2">Blood</tissue>
    </source>
</reference>
<keyword evidence="3" id="KW-1185">Reference proteome</keyword>
<name>A0A444V4K6_ACIRT</name>
<evidence type="ECO:0000256" key="1">
    <source>
        <dbReference type="SAM" id="SignalP"/>
    </source>
</evidence>
<evidence type="ECO:0000313" key="3">
    <source>
        <dbReference type="Proteomes" id="UP000289886"/>
    </source>
</evidence>
<accession>A0A444V4K6</accession>
<proteinExistence type="predicted"/>
<dbReference type="EMBL" id="SCEB01002458">
    <property type="protein sequence ID" value="RXM95345.1"/>
    <property type="molecule type" value="Genomic_DNA"/>
</dbReference>
<sequence>MEFRKRRGSPVTMVTGVLSVLMLVVVSEFVKVPSSVNCTVGQDCILNCTFNVTAGGGWGERYVSFYLTAKALQQKVAKARTVEDEASAEFEDFLKKTEGQDIAIHLSKKITKVSVKIKQKVKLFNTRRSRAENLPHELQYPEVIHVDNPLDHT</sequence>
<comment type="caution">
    <text evidence="2">The sequence shown here is derived from an EMBL/GenBank/DDBJ whole genome shotgun (WGS) entry which is preliminary data.</text>
</comment>
<dbReference type="AlphaFoldDB" id="A0A444V4K6"/>
<feature type="signal peptide" evidence="1">
    <location>
        <begin position="1"/>
        <end position="27"/>
    </location>
</feature>
<keyword evidence="1" id="KW-0732">Signal</keyword>
<dbReference type="Proteomes" id="UP000289886">
    <property type="component" value="Unassembled WGS sequence"/>
</dbReference>
<evidence type="ECO:0000313" key="2">
    <source>
        <dbReference type="EMBL" id="RXM95345.1"/>
    </source>
</evidence>